<organism evidence="2 3">
    <name type="scientific">Microbacterium mcarthurae</name>
    <dbReference type="NCBI Taxonomy" id="3035918"/>
    <lineage>
        <taxon>Bacteria</taxon>
        <taxon>Bacillati</taxon>
        <taxon>Actinomycetota</taxon>
        <taxon>Actinomycetes</taxon>
        <taxon>Micrococcales</taxon>
        <taxon>Microbacteriaceae</taxon>
        <taxon>Microbacterium</taxon>
    </lineage>
</organism>
<comment type="caution">
    <text evidence="2">The sequence shown here is derived from an EMBL/GenBank/DDBJ whole genome shotgun (WGS) entry which is preliminary data.</text>
</comment>
<feature type="chain" id="PRO_5045774431" description="PepSY domain-containing protein" evidence="1">
    <location>
        <begin position="25"/>
        <end position="165"/>
    </location>
</feature>
<dbReference type="PROSITE" id="PS51257">
    <property type="entry name" value="PROKAR_LIPOPROTEIN"/>
    <property type="match status" value="1"/>
</dbReference>
<gene>
    <name evidence="2" type="ORF">P5G46_11590</name>
</gene>
<keyword evidence="3" id="KW-1185">Reference proteome</keyword>
<accession>A0ABW9GM86</accession>
<dbReference type="EMBL" id="JAROCE010000003">
    <property type="protein sequence ID" value="MFM2721148.1"/>
    <property type="molecule type" value="Genomic_DNA"/>
</dbReference>
<protein>
    <recommendedName>
        <fullName evidence="4">PepSY domain-containing protein</fullName>
    </recommendedName>
</protein>
<keyword evidence="1" id="KW-0732">Signal</keyword>
<dbReference type="Proteomes" id="UP001630303">
    <property type="component" value="Unassembled WGS sequence"/>
</dbReference>
<dbReference type="InterPro" id="IPR006311">
    <property type="entry name" value="TAT_signal"/>
</dbReference>
<evidence type="ECO:0000313" key="3">
    <source>
        <dbReference type="Proteomes" id="UP001630303"/>
    </source>
</evidence>
<feature type="signal peptide" evidence="1">
    <location>
        <begin position="1"/>
        <end position="24"/>
    </location>
</feature>
<dbReference type="PROSITE" id="PS51318">
    <property type="entry name" value="TAT"/>
    <property type="match status" value="1"/>
</dbReference>
<sequence length="165" mass="16950">MASTRSLLAGLTALGLSVTMTACAPASSASESDAGYETVIAAVVRAESDAGGRAFEVEIEDGSADIRVAVDDRAVDVDVDLAGPLVTGRQDARPLDRDDRTALDAATTPLADAVRIAAATHGRGIGISEVDLEREEDIAAWRVEFTDGEEVAIAVTDGAVVRPVG</sequence>
<reference evidence="2 3" key="1">
    <citation type="submission" date="2023-03" db="EMBL/GenBank/DDBJ databases">
        <title>MT1 and MT2 Draft Genomes of Novel Species.</title>
        <authorList>
            <person name="Venkateswaran K."/>
        </authorList>
    </citation>
    <scope>NUCLEOTIDE SEQUENCE [LARGE SCALE GENOMIC DNA]</scope>
    <source>
        <strain evidence="2 3">IF8SW-P5</strain>
    </source>
</reference>
<evidence type="ECO:0000256" key="1">
    <source>
        <dbReference type="SAM" id="SignalP"/>
    </source>
</evidence>
<dbReference type="RefSeq" id="WP_239274837.1">
    <property type="nucleotide sequence ID" value="NZ_JAROCE010000003.1"/>
</dbReference>
<evidence type="ECO:0008006" key="4">
    <source>
        <dbReference type="Google" id="ProtNLM"/>
    </source>
</evidence>
<name>A0ABW9GM86_9MICO</name>
<proteinExistence type="predicted"/>
<evidence type="ECO:0000313" key="2">
    <source>
        <dbReference type="EMBL" id="MFM2721148.1"/>
    </source>
</evidence>